<dbReference type="InParanoid" id="M4BLD1"/>
<protein>
    <submittedName>
        <fullName evidence="1">Uncharacterized protein</fullName>
    </submittedName>
</protein>
<accession>M4BLD1</accession>
<name>M4BLD1_HYAAE</name>
<organism evidence="1 2">
    <name type="scientific">Hyaloperonospora arabidopsidis (strain Emoy2)</name>
    <name type="common">Downy mildew agent</name>
    <name type="synonym">Peronospora arabidopsidis</name>
    <dbReference type="NCBI Taxonomy" id="559515"/>
    <lineage>
        <taxon>Eukaryota</taxon>
        <taxon>Sar</taxon>
        <taxon>Stramenopiles</taxon>
        <taxon>Oomycota</taxon>
        <taxon>Peronosporomycetes</taxon>
        <taxon>Peronosporales</taxon>
        <taxon>Peronosporaceae</taxon>
        <taxon>Hyaloperonospora</taxon>
    </lineage>
</organism>
<dbReference type="Proteomes" id="UP000011713">
    <property type="component" value="Unassembled WGS sequence"/>
</dbReference>
<evidence type="ECO:0000313" key="1">
    <source>
        <dbReference type="EnsemblProtists" id="HpaP807216"/>
    </source>
</evidence>
<dbReference type="EnsemblProtists" id="HpaT807216">
    <property type="protein sequence ID" value="HpaP807216"/>
    <property type="gene ID" value="HpaG807216"/>
</dbReference>
<reference evidence="2" key="1">
    <citation type="journal article" date="2010" name="Science">
        <title>Signatures of adaptation to obligate biotrophy in the Hyaloperonospora arabidopsidis genome.</title>
        <authorList>
            <person name="Baxter L."/>
            <person name="Tripathy S."/>
            <person name="Ishaque N."/>
            <person name="Boot N."/>
            <person name="Cabral A."/>
            <person name="Kemen E."/>
            <person name="Thines M."/>
            <person name="Ah-Fong A."/>
            <person name="Anderson R."/>
            <person name="Badejoko W."/>
            <person name="Bittner-Eddy P."/>
            <person name="Boore J.L."/>
            <person name="Chibucos M.C."/>
            <person name="Coates M."/>
            <person name="Dehal P."/>
            <person name="Delehaunty K."/>
            <person name="Dong S."/>
            <person name="Downton P."/>
            <person name="Dumas B."/>
            <person name="Fabro G."/>
            <person name="Fronick C."/>
            <person name="Fuerstenberg S.I."/>
            <person name="Fulton L."/>
            <person name="Gaulin E."/>
            <person name="Govers F."/>
            <person name="Hughes L."/>
            <person name="Humphray S."/>
            <person name="Jiang R.H."/>
            <person name="Judelson H."/>
            <person name="Kamoun S."/>
            <person name="Kyung K."/>
            <person name="Meijer H."/>
            <person name="Minx P."/>
            <person name="Morris P."/>
            <person name="Nelson J."/>
            <person name="Phuntumart V."/>
            <person name="Qutob D."/>
            <person name="Rehmany A."/>
            <person name="Rougon-Cardoso A."/>
            <person name="Ryden P."/>
            <person name="Torto-Alalibo T."/>
            <person name="Studholme D."/>
            <person name="Wang Y."/>
            <person name="Win J."/>
            <person name="Wood J."/>
            <person name="Clifton S.W."/>
            <person name="Rogers J."/>
            <person name="Van den Ackerveken G."/>
            <person name="Jones J.D."/>
            <person name="McDowell J.M."/>
            <person name="Beynon J."/>
            <person name="Tyler B.M."/>
        </authorList>
    </citation>
    <scope>NUCLEOTIDE SEQUENCE [LARGE SCALE GENOMIC DNA]</scope>
    <source>
        <strain evidence="2">Emoy2</strain>
    </source>
</reference>
<sequence length="149" mass="17347">MFFRGQRFTSAGMVHVGILKSYLVYLCPRDLSYLRTIDMVEVYNHTRRNGLPIRISRYGYLLQTQFDYYGCDGTSSHQDGGSTLPGNEEGAILLSDLRRRRDAYIQKRDILSNRLNAESKKYAPFNHENIKMPQIIRNQKIPHVLVYLT</sequence>
<evidence type="ECO:0000313" key="2">
    <source>
        <dbReference type="Proteomes" id="UP000011713"/>
    </source>
</evidence>
<dbReference type="EMBL" id="JH598375">
    <property type="status" value="NOT_ANNOTATED_CDS"/>
    <property type="molecule type" value="Genomic_DNA"/>
</dbReference>
<reference evidence="1" key="2">
    <citation type="submission" date="2015-06" db="UniProtKB">
        <authorList>
            <consortium name="EnsemblProtists"/>
        </authorList>
    </citation>
    <scope>IDENTIFICATION</scope>
    <source>
        <strain evidence="1">Emoy2</strain>
    </source>
</reference>
<keyword evidence="2" id="KW-1185">Reference proteome</keyword>
<dbReference type="HOGENOM" id="CLU_1753216_0_0_1"/>
<proteinExistence type="predicted"/>
<dbReference type="VEuPathDB" id="FungiDB:HpaG807216"/>
<dbReference type="AlphaFoldDB" id="M4BLD1"/>